<gene>
    <name evidence="2" type="ordered locus">At2g06110</name>
</gene>
<dbReference type="PANTHER" id="PTHR33223">
    <property type="entry name" value="CCHC-TYPE DOMAIN-CONTAINING PROTEIN"/>
    <property type="match status" value="1"/>
</dbReference>
<dbReference type="PANTHER" id="PTHR33223:SF11">
    <property type="entry name" value="ELEMENT PROTEIN, PUTATIVE-RELATED"/>
    <property type="match status" value="1"/>
</dbReference>
<dbReference type="AlphaFoldDB" id="Q9ZQ03"/>
<feature type="domain" description="Retrotransposon gag" evidence="1">
    <location>
        <begin position="172"/>
        <end position="253"/>
    </location>
</feature>
<dbReference type="PIR" id="H84474">
    <property type="entry name" value="H84474"/>
</dbReference>
<sequence>MDDRVIRADAEGVLGDEDGQAYNEAGQRLDDHGLLLPEDANEDQARLNAQLAARDTIGLGVDRHLREQNADTIGVERHNRGVDRHQPQNLAAIPPAAELRRTLRNLTGLTCSMLIDLRSNDYELKPGYFALVGQHPFHGLSYEQPMDHIERFEDLVLSIKANGVSQDYLLCKLFPYSLVGEAASLLKQLKAGSLKTWRSIKIAFLNNLYDDVKSEELRNKLSTFTQGPAEALKAAWVRFKEYQQVCPHHGFSERISFVVTAPRMLTLRGRRLLELFQAIRWQRKKHVHFAVEDESIEPETESEEGFFYIDGQDYKKFGQPQGNFSGNRFTGNQSYTPKPAFQKSFPHSNFERTYGNSAYQAPLPPSSESIMQSMLEKILESQTKLVVEFNGKFDAVYTDLNGKIDNLSSHLKKLDVQVAQTTQSIKRQEGFLPVNPDANPTKSCNAILIREGDDVWKELDIGDELELATAELVLTETYKTLFYETIPYEGVDRHTSSVDQHWVRTAPYEVRIPMKPETAYTPPVPYPKKRRSKQEIHAAKCTTIMEKILISLPKDASKTSSTPLNRYVKRLVDNEISSAEAKLLTRDISAILLPKVKKEKAQRVDIAEYIRSITPD</sequence>
<reference key="1">
    <citation type="journal article" date="1999" name="Nature">
        <title>Sequence and analysis of chromosome 2 of the plant Arabidopsis thaliana.</title>
        <authorList>
            <person name="Lin X."/>
            <person name="Kaul S."/>
            <person name="Rounsley S."/>
            <person name="Shea T.P."/>
            <person name="Benito M.I."/>
            <person name="Town C.D."/>
            <person name="Fujii C.Y."/>
            <person name="Mason T."/>
            <person name="Bowman C.L."/>
            <person name="Barnstead M."/>
            <person name="Feldblyum T.V."/>
            <person name="Buell C.R."/>
            <person name="Ketchum K.A."/>
            <person name="Lee J."/>
            <person name="Ronning C.M."/>
            <person name="Koo H.L."/>
            <person name="Moffat K.S."/>
            <person name="Cronin L.A."/>
            <person name="Shen M."/>
            <person name="Pai G."/>
            <person name="Van Aken S."/>
            <person name="Umayam L."/>
            <person name="Tallon L.J."/>
            <person name="Gill J.E."/>
            <person name="Adams M.D."/>
            <person name="Carrera A.J."/>
            <person name="Creasy T.H."/>
            <person name="Goodman H.M."/>
            <person name="Somerville C.R."/>
            <person name="Copenhaver G.P."/>
            <person name="Preuss D."/>
            <person name="Nierman W.C."/>
            <person name="White O."/>
            <person name="Eisen J.A."/>
            <person name="Salzberg S.L."/>
            <person name="Fraser C.M."/>
            <person name="Venter J.C."/>
        </authorList>
    </citation>
    <scope>NUCLEOTIDE SEQUENCE [LARGE SCALE GENOMIC DNA]</scope>
    <source>
        <strain>cv. Columbia</strain>
    </source>
</reference>
<dbReference type="EMBL" id="AC006413">
    <property type="protein sequence ID" value="AAD19762.1"/>
    <property type="molecule type" value="Genomic_DNA"/>
</dbReference>
<evidence type="ECO:0000313" key="2">
    <source>
        <dbReference type="EMBL" id="AAD19762.1"/>
    </source>
</evidence>
<reference evidence="2" key="3">
    <citation type="submission" date="2002-02" db="EMBL/GenBank/DDBJ databases">
        <authorList>
            <person name="Town C.D."/>
            <person name="Kaul S."/>
        </authorList>
    </citation>
    <scope>NUCLEOTIDE SEQUENCE</scope>
</reference>
<name>Q9ZQ03_ARATH</name>
<dbReference type="InterPro" id="IPR005162">
    <property type="entry name" value="Retrotrans_gag_dom"/>
</dbReference>
<proteinExistence type="predicted"/>
<protein>
    <submittedName>
        <fullName evidence="2">Putative Athila retroelement ORF1 protein</fullName>
    </submittedName>
</protein>
<evidence type="ECO:0000259" key="1">
    <source>
        <dbReference type="Pfam" id="PF03732"/>
    </source>
</evidence>
<organism evidence="2">
    <name type="scientific">Arabidopsis thaliana</name>
    <name type="common">Mouse-ear cress</name>
    <dbReference type="NCBI Taxonomy" id="3702"/>
    <lineage>
        <taxon>Eukaryota</taxon>
        <taxon>Viridiplantae</taxon>
        <taxon>Streptophyta</taxon>
        <taxon>Embryophyta</taxon>
        <taxon>Tracheophyta</taxon>
        <taxon>Spermatophyta</taxon>
        <taxon>Magnoliopsida</taxon>
        <taxon>eudicotyledons</taxon>
        <taxon>Gunneridae</taxon>
        <taxon>Pentapetalae</taxon>
        <taxon>rosids</taxon>
        <taxon>malvids</taxon>
        <taxon>Brassicales</taxon>
        <taxon>Brassicaceae</taxon>
        <taxon>Camelineae</taxon>
        <taxon>Arabidopsis</taxon>
    </lineage>
</organism>
<dbReference type="Pfam" id="PF03732">
    <property type="entry name" value="Retrotrans_gag"/>
    <property type="match status" value="1"/>
</dbReference>
<reference evidence="2" key="2">
    <citation type="submission" date="2000-03" db="EMBL/GenBank/DDBJ databases">
        <authorList>
            <person name="Lin X."/>
            <person name="Kaul S."/>
            <person name="Shea T.P."/>
            <person name="Fujii C.Y."/>
            <person name="Shen M."/>
            <person name="VanAken S.E."/>
            <person name="Barnstead M.E."/>
            <person name="Mason T.M."/>
            <person name="Bowman C.L."/>
            <person name="Ronning C.M."/>
            <person name="Benito M.-I."/>
            <person name="Carrera A.J."/>
            <person name="Creasy T.H."/>
            <person name="Buell C.R."/>
            <person name="Town C.D."/>
            <person name="Nierman W.C."/>
            <person name="Fraser C.M."/>
            <person name="Venter J.C."/>
        </authorList>
    </citation>
    <scope>NUCLEOTIDE SEQUENCE</scope>
</reference>
<accession>Q9ZQ03</accession>